<evidence type="ECO:0000313" key="1">
    <source>
        <dbReference type="EMBL" id="CDL92970.1"/>
    </source>
</evidence>
<protein>
    <submittedName>
        <fullName evidence="1">Uncharacterized protein</fullName>
    </submittedName>
</protein>
<organism evidence="1">
    <name type="scientific">Mycobacterium phage L5</name>
    <name type="common">Mycobacteriophage L5</name>
    <dbReference type="NCBI Taxonomy" id="31757"/>
    <lineage>
        <taxon>Viruses</taxon>
        <taxon>Duplodnaviria</taxon>
        <taxon>Heunggongvirae</taxon>
        <taxon>Uroviricota</taxon>
        <taxon>Caudoviricetes</taxon>
        <taxon>Fromanvirus</taxon>
    </lineage>
</organism>
<name>W1JB75_BPML5</name>
<reference evidence="1" key="1">
    <citation type="journal article" date="1993" name="Mol. Microbiol.">
        <title>DNA sequence, structure and gene expression of mycobacteriophage L5: a phage system for mycobacterial genetics.</title>
        <authorList>
            <person name="Hatfull G.F."/>
            <person name="SARKIS G.J."/>
        </authorList>
    </citation>
    <scope>NUCLEOTIDE SEQUENCE</scope>
</reference>
<accession>W1JB75</accession>
<dbReference type="EMBL" id="Z18946">
    <property type="protein sequence ID" value="CDL92970.1"/>
    <property type="molecule type" value="Genomic_DNA"/>
</dbReference>
<evidence type="ECO:0000313" key="2">
    <source>
        <dbReference type="Proteomes" id="UP000002123"/>
    </source>
</evidence>
<organismHost>
    <name type="scientific">Mycobacterium</name>
    <dbReference type="NCBI Taxonomy" id="1763"/>
</organismHost>
<proteinExistence type="predicted"/>
<keyword evidence="2" id="KW-1185">Reference proteome</keyword>
<dbReference type="OrthoDB" id="38614at10239"/>
<gene>
    <name evidence="1" type="primary">43.1</name>
    <name evidence="1" type="ORF">PBI_L5_43.1</name>
</gene>
<sequence length="59" mass="6718">MTATEYLERAKEMERRVRHLPAGDEEKLLKGQLNALIAIAEAMLTPPPMRFLINEVDVP</sequence>
<dbReference type="Proteomes" id="UP000002123">
    <property type="component" value="Segment"/>
</dbReference>
<dbReference type="KEGG" id="vg:18261518"/>
<dbReference type="GeneID" id="18261518"/>
<reference evidence="1" key="2">
    <citation type="journal article" date="1993" name="Mol. Microbiol.">
        <title>Superinfection immunity of mycobacteriophage L5: applications for genetic transformation of mycobacteria.</title>
        <authorList>
            <person name="Donnelly-Wu M.K."/>
            <person name="Jacobs W.R."/>
            <person name="Hatfull G.F."/>
        </authorList>
    </citation>
    <scope>NUCLEOTIDE SEQUENCE [LARGE SCALE GENOMIC DNA]</scope>
</reference>
<dbReference type="RefSeq" id="YP_009000609.1">
    <property type="nucleotide sequence ID" value="NC_001335.1"/>
</dbReference>